<feature type="region of interest" description="Disordered" evidence="2">
    <location>
        <begin position="137"/>
        <end position="163"/>
    </location>
</feature>
<evidence type="ECO:0000313" key="3">
    <source>
        <dbReference type="EMBL" id="KOM34753.1"/>
    </source>
</evidence>
<reference evidence="4" key="1">
    <citation type="journal article" date="2015" name="Proc. Natl. Acad. Sci. U.S.A.">
        <title>Genome sequencing of adzuki bean (Vigna angularis) provides insight into high starch and low fat accumulation and domestication.</title>
        <authorList>
            <person name="Yang K."/>
            <person name="Tian Z."/>
            <person name="Chen C."/>
            <person name="Luo L."/>
            <person name="Zhao B."/>
            <person name="Wang Z."/>
            <person name="Yu L."/>
            <person name="Li Y."/>
            <person name="Sun Y."/>
            <person name="Li W."/>
            <person name="Chen Y."/>
            <person name="Li Y."/>
            <person name="Zhang Y."/>
            <person name="Ai D."/>
            <person name="Zhao J."/>
            <person name="Shang C."/>
            <person name="Ma Y."/>
            <person name="Wu B."/>
            <person name="Wang M."/>
            <person name="Gao L."/>
            <person name="Sun D."/>
            <person name="Zhang P."/>
            <person name="Guo F."/>
            <person name="Wang W."/>
            <person name="Li Y."/>
            <person name="Wang J."/>
            <person name="Varshney R.K."/>
            <person name="Wang J."/>
            <person name="Ling H.Q."/>
            <person name="Wan P."/>
        </authorList>
    </citation>
    <scope>NUCLEOTIDE SEQUENCE</scope>
    <source>
        <strain evidence="4">cv. Jingnong 6</strain>
    </source>
</reference>
<dbReference type="Gramene" id="KOM34753">
    <property type="protein sequence ID" value="KOM34753"/>
    <property type="gene ID" value="LR48_Vigan02g090300"/>
</dbReference>
<organism evidence="3 4">
    <name type="scientific">Phaseolus angularis</name>
    <name type="common">Azuki bean</name>
    <name type="synonym">Vigna angularis</name>
    <dbReference type="NCBI Taxonomy" id="3914"/>
    <lineage>
        <taxon>Eukaryota</taxon>
        <taxon>Viridiplantae</taxon>
        <taxon>Streptophyta</taxon>
        <taxon>Embryophyta</taxon>
        <taxon>Tracheophyta</taxon>
        <taxon>Spermatophyta</taxon>
        <taxon>Magnoliopsida</taxon>
        <taxon>eudicotyledons</taxon>
        <taxon>Gunneridae</taxon>
        <taxon>Pentapetalae</taxon>
        <taxon>rosids</taxon>
        <taxon>fabids</taxon>
        <taxon>Fabales</taxon>
        <taxon>Fabaceae</taxon>
        <taxon>Papilionoideae</taxon>
        <taxon>50 kb inversion clade</taxon>
        <taxon>NPAAA clade</taxon>
        <taxon>indigoferoid/millettioid clade</taxon>
        <taxon>Phaseoleae</taxon>
        <taxon>Vigna</taxon>
    </lineage>
</organism>
<sequence length="256" mass="30233">MDQSQFGQAVGQFERLPQQQLQQQLSLSERMAKMDDAFQKFMQESISTHKSTEVAFKSMKMQIGHLIESLKDFGVDTEVNPREECQAIIIGSDKTLDEKKIERKEKEELSEKDKDVEKEREVVERKKRKKICVKMKKVSGKREGKKKVREKKKRTRGKTKESYEKPLPHLKKYPRKEKEFERFMEIFKKLEIKVPMIETLKQVPGDAEGSCFVLSDDRKSVRKLFVVNLVKEVKKERDGIRKDIRSRNYRSAAVYR</sequence>
<evidence type="ECO:0000313" key="4">
    <source>
        <dbReference type="Proteomes" id="UP000053144"/>
    </source>
</evidence>
<dbReference type="Proteomes" id="UP000053144">
    <property type="component" value="Chromosome 2"/>
</dbReference>
<proteinExistence type="predicted"/>
<keyword evidence="1" id="KW-0175">Coiled coil</keyword>
<feature type="coiled-coil region" evidence="1">
    <location>
        <begin position="92"/>
        <end position="129"/>
    </location>
</feature>
<evidence type="ECO:0000256" key="1">
    <source>
        <dbReference type="SAM" id="Coils"/>
    </source>
</evidence>
<dbReference type="AlphaFoldDB" id="A0A0L9TVY4"/>
<evidence type="ECO:0000256" key="2">
    <source>
        <dbReference type="SAM" id="MobiDB-lite"/>
    </source>
</evidence>
<gene>
    <name evidence="3" type="ORF">LR48_Vigan02g090300</name>
</gene>
<protein>
    <submittedName>
        <fullName evidence="3">Uncharacterized protein</fullName>
    </submittedName>
</protein>
<name>A0A0L9TVY4_PHAAN</name>
<accession>A0A0L9TVY4</accession>
<dbReference type="OMA" id="YARFMNE"/>
<feature type="compositionally biased region" description="Basic residues" evidence="2">
    <location>
        <begin position="137"/>
        <end position="157"/>
    </location>
</feature>
<dbReference type="EMBL" id="CM003372">
    <property type="protein sequence ID" value="KOM34753.1"/>
    <property type="molecule type" value="Genomic_DNA"/>
</dbReference>